<organism evidence="1 2">
    <name type="scientific">Podarcis lilfordi</name>
    <name type="common">Lilford's wall lizard</name>
    <dbReference type="NCBI Taxonomy" id="74358"/>
    <lineage>
        <taxon>Eukaryota</taxon>
        <taxon>Metazoa</taxon>
        <taxon>Chordata</taxon>
        <taxon>Craniata</taxon>
        <taxon>Vertebrata</taxon>
        <taxon>Euteleostomi</taxon>
        <taxon>Lepidosauria</taxon>
        <taxon>Squamata</taxon>
        <taxon>Bifurcata</taxon>
        <taxon>Unidentata</taxon>
        <taxon>Episquamata</taxon>
        <taxon>Laterata</taxon>
        <taxon>Lacertibaenia</taxon>
        <taxon>Lacertidae</taxon>
        <taxon>Podarcis</taxon>
    </lineage>
</organism>
<dbReference type="Proteomes" id="UP001178461">
    <property type="component" value="Chromosome 2"/>
</dbReference>
<accession>A0AA35JS27</accession>
<gene>
    <name evidence="1" type="ORF">PODLI_1B022091</name>
</gene>
<evidence type="ECO:0000313" key="1">
    <source>
        <dbReference type="EMBL" id="CAI5765066.1"/>
    </source>
</evidence>
<proteinExistence type="predicted"/>
<reference evidence="1" key="1">
    <citation type="submission" date="2022-12" db="EMBL/GenBank/DDBJ databases">
        <authorList>
            <person name="Alioto T."/>
            <person name="Alioto T."/>
            <person name="Gomez Garrido J."/>
        </authorList>
    </citation>
    <scope>NUCLEOTIDE SEQUENCE</scope>
</reference>
<evidence type="ECO:0000313" key="2">
    <source>
        <dbReference type="Proteomes" id="UP001178461"/>
    </source>
</evidence>
<dbReference type="EMBL" id="OX395127">
    <property type="protein sequence ID" value="CAI5765066.1"/>
    <property type="molecule type" value="Genomic_DNA"/>
</dbReference>
<sequence>MLLVYILSEFSVTRNMGLLKITTPCLHPKWYKLSHALMYFAVLSPLAAASDVEHREEMRKYYDNGTRASCTRRAGEKKCHGAGLGHCLKFFQFQIQGWGVNCWCPFPILRVEQI</sequence>
<name>A0AA35JS27_9SAUR</name>
<keyword evidence="2" id="KW-1185">Reference proteome</keyword>
<protein>
    <submittedName>
        <fullName evidence="1">Uncharacterized protein</fullName>
    </submittedName>
</protein>
<dbReference type="AlphaFoldDB" id="A0AA35JS27"/>